<evidence type="ECO:0000313" key="2">
    <source>
        <dbReference type="Proteomes" id="UP000016923"/>
    </source>
</evidence>
<sequence>MQSKDNSVSYVELGCLSSCRQLAQLLLPVFGGSFPDTLPVVFEFGIHVPRTNRACLELGLSANSINRRSHVTLELKLKLCIALPLSEHLEMPDASRTYLLLLHRIAHCVSPRTSPARHEHATHRHTLL</sequence>
<proteinExistence type="predicted"/>
<reference evidence="1 2" key="1">
    <citation type="journal article" date="2013" name="BMC Genomics">
        <title>The genome and transcriptome of the pine saprophyte Ophiostoma piceae, and a comparison with the bark beetle-associated pine pathogen Grosmannia clavigera.</title>
        <authorList>
            <person name="Haridas S."/>
            <person name="Wang Y."/>
            <person name="Lim L."/>
            <person name="Massoumi Alamouti S."/>
            <person name="Jackman S."/>
            <person name="Docking R."/>
            <person name="Robertson G."/>
            <person name="Birol I."/>
            <person name="Bohlmann J."/>
            <person name="Breuil C."/>
        </authorList>
    </citation>
    <scope>NUCLEOTIDE SEQUENCE [LARGE SCALE GENOMIC DNA]</scope>
    <source>
        <strain evidence="1 2">UAMH 11346</strain>
    </source>
</reference>
<dbReference type="Proteomes" id="UP000016923">
    <property type="component" value="Unassembled WGS sequence"/>
</dbReference>
<gene>
    <name evidence="1" type="ORF">F503_04262</name>
</gene>
<accession>S3D5K2</accession>
<dbReference type="EMBL" id="KE148148">
    <property type="protein sequence ID" value="EPE08675.1"/>
    <property type="molecule type" value="Genomic_DNA"/>
</dbReference>
<dbReference type="VEuPathDB" id="FungiDB:F503_04262"/>
<protein>
    <submittedName>
        <fullName evidence="1">Uncharacterized protein</fullName>
    </submittedName>
</protein>
<keyword evidence="2" id="KW-1185">Reference proteome</keyword>
<evidence type="ECO:0000313" key="1">
    <source>
        <dbReference type="EMBL" id="EPE08675.1"/>
    </source>
</evidence>
<name>S3D5K2_OPHP1</name>
<dbReference type="HOGENOM" id="CLU_1960228_0_0_1"/>
<dbReference type="AlphaFoldDB" id="S3D5K2"/>
<organism evidence="1 2">
    <name type="scientific">Ophiostoma piceae (strain UAMH 11346)</name>
    <name type="common">Sap stain fungus</name>
    <dbReference type="NCBI Taxonomy" id="1262450"/>
    <lineage>
        <taxon>Eukaryota</taxon>
        <taxon>Fungi</taxon>
        <taxon>Dikarya</taxon>
        <taxon>Ascomycota</taxon>
        <taxon>Pezizomycotina</taxon>
        <taxon>Sordariomycetes</taxon>
        <taxon>Sordariomycetidae</taxon>
        <taxon>Ophiostomatales</taxon>
        <taxon>Ophiostomataceae</taxon>
        <taxon>Ophiostoma</taxon>
    </lineage>
</organism>